<dbReference type="RefSeq" id="WP_317794265.1">
    <property type="nucleotide sequence ID" value="NZ_AP028461.1"/>
</dbReference>
<evidence type="ECO:0000313" key="2">
    <source>
        <dbReference type="Proteomes" id="UP001597183"/>
    </source>
</evidence>
<keyword evidence="2" id="KW-1185">Reference proteome</keyword>
<dbReference type="InterPro" id="IPR045592">
    <property type="entry name" value="DUF6461"/>
</dbReference>
<comment type="caution">
    <text evidence="1">The sequence shown here is derived from an EMBL/GenBank/DDBJ whole genome shotgun (WGS) entry which is preliminary data.</text>
</comment>
<reference evidence="2" key="1">
    <citation type="journal article" date="2019" name="Int. J. Syst. Evol. Microbiol.">
        <title>The Global Catalogue of Microorganisms (GCM) 10K type strain sequencing project: providing services to taxonomists for standard genome sequencing and annotation.</title>
        <authorList>
            <consortium name="The Broad Institute Genomics Platform"/>
            <consortium name="The Broad Institute Genome Sequencing Center for Infectious Disease"/>
            <person name="Wu L."/>
            <person name="Ma J."/>
        </authorList>
    </citation>
    <scope>NUCLEOTIDE SEQUENCE [LARGE SCALE GENOMIC DNA]</scope>
    <source>
        <strain evidence="2">CCM 7526</strain>
    </source>
</reference>
<organism evidence="1 2">
    <name type="scientific">Actinoplanes sichuanensis</name>
    <dbReference type="NCBI Taxonomy" id="512349"/>
    <lineage>
        <taxon>Bacteria</taxon>
        <taxon>Bacillati</taxon>
        <taxon>Actinomycetota</taxon>
        <taxon>Actinomycetes</taxon>
        <taxon>Micromonosporales</taxon>
        <taxon>Micromonosporaceae</taxon>
        <taxon>Actinoplanes</taxon>
    </lineage>
</organism>
<accession>A0ABW4AVA7</accession>
<dbReference type="Proteomes" id="UP001597183">
    <property type="component" value="Unassembled WGS sequence"/>
</dbReference>
<protein>
    <submittedName>
        <fullName evidence="1">DUF6461 domain-containing protein</fullName>
    </submittedName>
</protein>
<sequence length="598" mass="66541">MADIDALPLDFCLTFVRGRGPDEVISLLGGADPVSIGSGQVAFEAADAVAEWVDDDGVTHPTELAYIVATRIDDWTMIIEPNGFLCTDTAVRETLSAGGEMVSFYYNEHTTPRFSWSVDGQEVVGFDPAYPADRSGADPGRLTALGFEPQPDDSGFVPGFKERTAALMARLTGVDWDSAFLEQATFRCAGVGPGASGQPWYGEVQEELTAFAEDPRDWTDEIEREQWLEAGVTDRRIRALGPVGIRVYEEDADLAARIAHAPAKLIRRMTEWAWERPFRLAGIADEPWFAPIRNLVLRGRRPAPAAVRLVEERMDPFLRTALPVWMRDDEDRRRNAVAVLLAQWDTDGPLSDLCWTFARVEGAGAGEFPDLLADLKRGFPELGDVVVPQPSPAPPERAAVRRKREAREREEAEWKRENLELRWGGRVPIDERLLDPEVEMHATGLVPYDRDLIDQITASPAEAQRRMAVWAARYCCTRSDMIENDWVEAGVLALERGEPPPDWFTDFDAAFARWQNVPGESITHTATVTWGPGEPVRIDPAIIAMHTIVTARHDDPLIAVMDTLHNTVVNYEPETVITAFRAAFDLPTSSAKGGHYLR</sequence>
<gene>
    <name evidence="1" type="ORF">ACFQ5G_53145</name>
</gene>
<name>A0ABW4AVA7_9ACTN</name>
<dbReference type="EMBL" id="JBHTMK010000079">
    <property type="protein sequence ID" value="MFD1374133.1"/>
    <property type="molecule type" value="Genomic_DNA"/>
</dbReference>
<proteinExistence type="predicted"/>
<evidence type="ECO:0000313" key="1">
    <source>
        <dbReference type="EMBL" id="MFD1374133.1"/>
    </source>
</evidence>
<dbReference type="Pfam" id="PF20062">
    <property type="entry name" value="DUF6461"/>
    <property type="match status" value="1"/>
</dbReference>